<keyword evidence="2" id="KW-1003">Cell membrane</keyword>
<feature type="transmembrane region" description="Helical" evidence="7">
    <location>
        <begin position="165"/>
        <end position="182"/>
    </location>
</feature>
<organism evidence="9 10">
    <name type="scientific">Enterocloster hominis</name>
    <name type="common">ex Liu et al. 2021</name>
    <dbReference type="NCBI Taxonomy" id="2763663"/>
    <lineage>
        <taxon>Bacteria</taxon>
        <taxon>Bacillati</taxon>
        <taxon>Bacillota</taxon>
        <taxon>Clostridia</taxon>
        <taxon>Lachnospirales</taxon>
        <taxon>Lachnospiraceae</taxon>
        <taxon>Enterocloster</taxon>
    </lineage>
</organism>
<gene>
    <name evidence="9" type="ORF">H8708_04930</name>
</gene>
<evidence type="ECO:0000313" key="9">
    <source>
        <dbReference type="EMBL" id="MBC8598581.1"/>
    </source>
</evidence>
<dbReference type="PANTHER" id="PTHR34390">
    <property type="entry name" value="UPF0442 PROTEIN YJJB-RELATED"/>
    <property type="match status" value="1"/>
</dbReference>
<evidence type="ECO:0000256" key="7">
    <source>
        <dbReference type="SAM" id="Phobius"/>
    </source>
</evidence>
<sequence length="257" mass="28125">MDEKLLLKAVVLAGEIMLSSGAEVSRVENTMQFMLRRSNCEVTEAVVLATGLFVTMADPGGEPMTFSKRIPARSTNINRICRVNEVSRQFCHMELTVEEAYEELKRIQKEILYKPWMKLAGIIGISVSFIFIYGGNFLDLSTSVLVGICMAAADRFTKILRLNDFSTTAFCGFVVAFSAMLIQELCPFKVSGDVMIMSAIMYLVPGIPFTTAARDTINGDYAAGSARMLECIVVALAVAVGVGFGMVCFRTLWGGTL</sequence>
<evidence type="ECO:0000259" key="8">
    <source>
        <dbReference type="Pfam" id="PF06738"/>
    </source>
</evidence>
<evidence type="ECO:0000256" key="2">
    <source>
        <dbReference type="ARBA" id="ARBA00022475"/>
    </source>
</evidence>
<comment type="caution">
    <text evidence="9">The sequence shown here is derived from an EMBL/GenBank/DDBJ whole genome shotgun (WGS) entry which is preliminary data.</text>
</comment>
<evidence type="ECO:0000256" key="6">
    <source>
        <dbReference type="ARBA" id="ARBA00034125"/>
    </source>
</evidence>
<dbReference type="InterPro" id="IPR010619">
    <property type="entry name" value="ThrE-like_N"/>
</dbReference>
<proteinExistence type="inferred from homology"/>
<comment type="similarity">
    <text evidence="6">Belongs to the ThrE exporter (TC 2.A.79) family.</text>
</comment>
<feature type="transmembrane region" description="Helical" evidence="7">
    <location>
        <begin position="232"/>
        <end position="253"/>
    </location>
</feature>
<evidence type="ECO:0000256" key="5">
    <source>
        <dbReference type="ARBA" id="ARBA00023136"/>
    </source>
</evidence>
<name>A0ABR7NR30_9FIRM</name>
<dbReference type="PANTHER" id="PTHR34390:SF2">
    <property type="entry name" value="SUCCINATE TRANSPORTER SUBUNIT YJJP-RELATED"/>
    <property type="match status" value="1"/>
</dbReference>
<evidence type="ECO:0000313" key="10">
    <source>
        <dbReference type="Proteomes" id="UP000647491"/>
    </source>
</evidence>
<keyword evidence="4 7" id="KW-1133">Transmembrane helix</keyword>
<feature type="transmembrane region" description="Helical" evidence="7">
    <location>
        <begin position="194"/>
        <end position="212"/>
    </location>
</feature>
<evidence type="ECO:0000256" key="4">
    <source>
        <dbReference type="ARBA" id="ARBA00022989"/>
    </source>
</evidence>
<dbReference type="InterPro" id="IPR050539">
    <property type="entry name" value="ThrE_Dicarb/AminoAcid_Exp"/>
</dbReference>
<keyword evidence="5 7" id="KW-0472">Membrane</keyword>
<feature type="transmembrane region" description="Helical" evidence="7">
    <location>
        <begin position="116"/>
        <end position="135"/>
    </location>
</feature>
<comment type="subcellular location">
    <subcellularLocation>
        <location evidence="1">Cell membrane</location>
        <topology evidence="1">Multi-pass membrane protein</topology>
    </subcellularLocation>
</comment>
<evidence type="ECO:0000256" key="1">
    <source>
        <dbReference type="ARBA" id="ARBA00004651"/>
    </source>
</evidence>
<evidence type="ECO:0000256" key="3">
    <source>
        <dbReference type="ARBA" id="ARBA00022692"/>
    </source>
</evidence>
<dbReference type="EMBL" id="JACRTJ010000012">
    <property type="protein sequence ID" value="MBC8598581.1"/>
    <property type="molecule type" value="Genomic_DNA"/>
</dbReference>
<dbReference type="RefSeq" id="WP_022272552.1">
    <property type="nucleotide sequence ID" value="NZ_JACRTJ010000012.1"/>
</dbReference>
<keyword evidence="3 7" id="KW-0812">Transmembrane</keyword>
<dbReference type="Pfam" id="PF06738">
    <property type="entry name" value="ThrE"/>
    <property type="match status" value="1"/>
</dbReference>
<accession>A0ABR7NR30</accession>
<feature type="domain" description="Threonine/serine exporter-like N-terminal" evidence="8">
    <location>
        <begin position="10"/>
        <end position="247"/>
    </location>
</feature>
<protein>
    <submittedName>
        <fullName evidence="9">Threonine/serine exporter family protein</fullName>
    </submittedName>
</protein>
<dbReference type="Proteomes" id="UP000647491">
    <property type="component" value="Unassembled WGS sequence"/>
</dbReference>
<reference evidence="9 10" key="1">
    <citation type="submission" date="2020-08" db="EMBL/GenBank/DDBJ databases">
        <title>Genome public.</title>
        <authorList>
            <person name="Liu C."/>
            <person name="Sun Q."/>
        </authorList>
    </citation>
    <scope>NUCLEOTIDE SEQUENCE [LARGE SCALE GENOMIC DNA]</scope>
    <source>
        <strain evidence="9 10">BX10</strain>
    </source>
</reference>
<keyword evidence="10" id="KW-1185">Reference proteome</keyword>